<evidence type="ECO:0000256" key="4">
    <source>
        <dbReference type="PROSITE-ProRule" id="PRU00146"/>
    </source>
</evidence>
<gene>
    <name evidence="7" type="ORF">PLXY2_LOCUS3039</name>
</gene>
<name>A0A8S4DTQ5_PLUXY</name>
<dbReference type="InterPro" id="IPR057251">
    <property type="entry name" value="FP_C"/>
</dbReference>
<dbReference type="InterPro" id="IPR011011">
    <property type="entry name" value="Znf_FYVE_PHD"/>
</dbReference>
<dbReference type="Gene3D" id="3.30.40.10">
    <property type="entry name" value="Zinc/RING finger domain, C3HC4 (zinc finger)"/>
    <property type="match status" value="1"/>
</dbReference>
<reference evidence="7" key="1">
    <citation type="submission" date="2020-11" db="EMBL/GenBank/DDBJ databases">
        <authorList>
            <person name="Whiteford S."/>
        </authorList>
    </citation>
    <scope>NUCLEOTIDE SEQUENCE</scope>
</reference>
<accession>A0A8S4DTQ5</accession>
<dbReference type="GO" id="GO:0008270">
    <property type="term" value="F:zinc ion binding"/>
    <property type="evidence" value="ECO:0007669"/>
    <property type="project" value="UniProtKB-KW"/>
</dbReference>
<protein>
    <submittedName>
        <fullName evidence="7">(diamondback moth) hypothetical protein</fullName>
    </submittedName>
</protein>
<evidence type="ECO:0000256" key="5">
    <source>
        <dbReference type="SAM" id="Coils"/>
    </source>
</evidence>
<keyword evidence="2 4" id="KW-0863">Zinc-finger</keyword>
<dbReference type="InterPro" id="IPR019786">
    <property type="entry name" value="Zinc_finger_PHD-type_CS"/>
</dbReference>
<sequence>MSCPACNGSIGESELLRCTACSASYHFQCVNMQSTYYQEHLPNLRRLWQCPQCSAKINTSRRGDNTPVRRAHQYQPDYDLNMNMSCDEHNVQAESSSEDGRVLHEPLSSDSISLDRFAELLDIKLDQKLGSKIDTIKCTIEDKLDRLIGNLESKFVSITDALSSRLQQTSNEIVSIHTRLQNLELENEKLRSELALREPTDNSVTSLQDTIAELRSNLNERDQATLFTDIEISGVPEFDGESTHHIVTAVVAKLGTTLEERDVVDAVRAGPRRPVGQGTSQSRPRPIVVRLARRALRDEILKNAKVRRGVNTADLGLPSHEYKQLYLNERLTKLNRTLLGKVRENRKIMSWKYAWTKDGRIYARQNDDSKIYQFRSESDIDRIFSQHPKPTSK</sequence>
<dbReference type="SMART" id="SM00249">
    <property type="entry name" value="PHD"/>
    <property type="match status" value="1"/>
</dbReference>
<comment type="caution">
    <text evidence="7">The sequence shown here is derived from an EMBL/GenBank/DDBJ whole genome shotgun (WGS) entry which is preliminary data.</text>
</comment>
<organism evidence="7 8">
    <name type="scientific">Plutella xylostella</name>
    <name type="common">Diamondback moth</name>
    <name type="synonym">Plutella maculipennis</name>
    <dbReference type="NCBI Taxonomy" id="51655"/>
    <lineage>
        <taxon>Eukaryota</taxon>
        <taxon>Metazoa</taxon>
        <taxon>Ecdysozoa</taxon>
        <taxon>Arthropoda</taxon>
        <taxon>Hexapoda</taxon>
        <taxon>Insecta</taxon>
        <taxon>Pterygota</taxon>
        <taxon>Neoptera</taxon>
        <taxon>Endopterygota</taxon>
        <taxon>Lepidoptera</taxon>
        <taxon>Glossata</taxon>
        <taxon>Ditrysia</taxon>
        <taxon>Yponomeutoidea</taxon>
        <taxon>Plutellidae</taxon>
        <taxon>Plutella</taxon>
    </lineage>
</organism>
<evidence type="ECO:0000313" key="7">
    <source>
        <dbReference type="EMBL" id="CAG9103691.1"/>
    </source>
</evidence>
<dbReference type="EMBL" id="CAJHNJ030000008">
    <property type="protein sequence ID" value="CAG9103691.1"/>
    <property type="molecule type" value="Genomic_DNA"/>
</dbReference>
<dbReference type="InterPro" id="IPR013083">
    <property type="entry name" value="Znf_RING/FYVE/PHD"/>
</dbReference>
<dbReference type="PROSITE" id="PS01359">
    <property type="entry name" value="ZF_PHD_1"/>
    <property type="match status" value="1"/>
</dbReference>
<feature type="coiled-coil region" evidence="5">
    <location>
        <begin position="166"/>
        <end position="193"/>
    </location>
</feature>
<proteinExistence type="predicted"/>
<evidence type="ECO:0000313" key="8">
    <source>
        <dbReference type="Proteomes" id="UP000653454"/>
    </source>
</evidence>
<evidence type="ECO:0000259" key="6">
    <source>
        <dbReference type="PROSITE" id="PS50016"/>
    </source>
</evidence>
<dbReference type="Proteomes" id="UP000653454">
    <property type="component" value="Unassembled WGS sequence"/>
</dbReference>
<evidence type="ECO:0000256" key="3">
    <source>
        <dbReference type="ARBA" id="ARBA00022833"/>
    </source>
</evidence>
<evidence type="ECO:0000256" key="1">
    <source>
        <dbReference type="ARBA" id="ARBA00022723"/>
    </source>
</evidence>
<dbReference type="PROSITE" id="PS50016">
    <property type="entry name" value="ZF_PHD_2"/>
    <property type="match status" value="1"/>
</dbReference>
<evidence type="ECO:0000256" key="2">
    <source>
        <dbReference type="ARBA" id="ARBA00022771"/>
    </source>
</evidence>
<keyword evidence="1" id="KW-0479">Metal-binding</keyword>
<dbReference type="Pfam" id="PF00628">
    <property type="entry name" value="PHD"/>
    <property type="match status" value="1"/>
</dbReference>
<feature type="domain" description="PHD-type" evidence="6">
    <location>
        <begin position="1"/>
        <end position="56"/>
    </location>
</feature>
<keyword evidence="3" id="KW-0862">Zinc</keyword>
<dbReference type="InterPro" id="IPR019787">
    <property type="entry name" value="Znf_PHD-finger"/>
</dbReference>
<dbReference type="Pfam" id="PF25298">
    <property type="entry name" value="Baculo_FP_2nd"/>
    <property type="match status" value="1"/>
</dbReference>
<dbReference type="CDD" id="cd15489">
    <property type="entry name" value="PHD_SF"/>
    <property type="match status" value="1"/>
</dbReference>
<dbReference type="SUPFAM" id="SSF57903">
    <property type="entry name" value="FYVE/PHD zinc finger"/>
    <property type="match status" value="1"/>
</dbReference>
<keyword evidence="8" id="KW-1185">Reference proteome</keyword>
<keyword evidence="5" id="KW-0175">Coiled coil</keyword>
<dbReference type="Gene3D" id="3.30.70.1820">
    <property type="entry name" value="L1 transposable element, RRM domain"/>
    <property type="match status" value="1"/>
</dbReference>
<dbReference type="AlphaFoldDB" id="A0A8S4DTQ5"/>
<dbReference type="InterPro" id="IPR001965">
    <property type="entry name" value="Znf_PHD"/>
</dbReference>